<name>A0ABX6HLU6_9BURK</name>
<feature type="modified residue" description="4-aspartylphosphate" evidence="3">
    <location>
        <position position="51"/>
    </location>
</feature>
<dbReference type="PANTHER" id="PTHR45138:SF9">
    <property type="entry name" value="DIGUANYLATE CYCLASE DGCM-RELATED"/>
    <property type="match status" value="1"/>
</dbReference>
<evidence type="ECO:0000313" key="7">
    <source>
        <dbReference type="Proteomes" id="UP000035080"/>
    </source>
</evidence>
<dbReference type="Pfam" id="PF00990">
    <property type="entry name" value="GGDEF"/>
    <property type="match status" value="1"/>
</dbReference>
<evidence type="ECO:0000259" key="4">
    <source>
        <dbReference type="PROSITE" id="PS50110"/>
    </source>
</evidence>
<dbReference type="SUPFAM" id="SSF55073">
    <property type="entry name" value="Nucleotide cyclase"/>
    <property type="match status" value="1"/>
</dbReference>
<evidence type="ECO:0000256" key="3">
    <source>
        <dbReference type="PROSITE-ProRule" id="PRU00169"/>
    </source>
</evidence>
<organism evidence="6 7">
    <name type="scientific">Pandoraea fibrosis</name>
    <dbReference type="NCBI Taxonomy" id="1891094"/>
    <lineage>
        <taxon>Bacteria</taxon>
        <taxon>Pseudomonadati</taxon>
        <taxon>Pseudomonadota</taxon>
        <taxon>Betaproteobacteria</taxon>
        <taxon>Burkholderiales</taxon>
        <taxon>Burkholderiaceae</taxon>
        <taxon>Pandoraea</taxon>
    </lineage>
</organism>
<dbReference type="SMART" id="SM00448">
    <property type="entry name" value="REC"/>
    <property type="match status" value="1"/>
</dbReference>
<dbReference type="PROSITE" id="PS50887">
    <property type="entry name" value="GGDEF"/>
    <property type="match status" value="1"/>
</dbReference>
<dbReference type="InterPro" id="IPR000160">
    <property type="entry name" value="GGDEF_dom"/>
</dbReference>
<dbReference type="Pfam" id="PF00072">
    <property type="entry name" value="Response_reg"/>
    <property type="match status" value="1"/>
</dbReference>
<dbReference type="InterPro" id="IPR011006">
    <property type="entry name" value="CheY-like_superfamily"/>
</dbReference>
<dbReference type="Gene3D" id="3.40.50.2300">
    <property type="match status" value="1"/>
</dbReference>
<evidence type="ECO:0000256" key="2">
    <source>
        <dbReference type="ARBA" id="ARBA00034247"/>
    </source>
</evidence>
<keyword evidence="7" id="KW-1185">Reference proteome</keyword>
<feature type="domain" description="GGDEF" evidence="5">
    <location>
        <begin position="161"/>
        <end position="298"/>
    </location>
</feature>
<protein>
    <recommendedName>
        <fullName evidence="1">diguanylate cyclase</fullName>
        <ecNumber evidence="1">2.7.7.65</ecNumber>
    </recommendedName>
</protein>
<accession>A0ABX6HLU6</accession>
<dbReference type="InterPro" id="IPR050469">
    <property type="entry name" value="Diguanylate_Cyclase"/>
</dbReference>
<dbReference type="PANTHER" id="PTHR45138">
    <property type="entry name" value="REGULATORY COMPONENTS OF SENSORY TRANSDUCTION SYSTEM"/>
    <property type="match status" value="1"/>
</dbReference>
<evidence type="ECO:0000313" key="6">
    <source>
        <dbReference type="EMBL" id="QHF11870.1"/>
    </source>
</evidence>
<dbReference type="EMBL" id="CP047385">
    <property type="protein sequence ID" value="QHF11870.1"/>
    <property type="molecule type" value="Genomic_DNA"/>
</dbReference>
<evidence type="ECO:0000259" key="5">
    <source>
        <dbReference type="PROSITE" id="PS50887"/>
    </source>
</evidence>
<feature type="domain" description="Response regulatory" evidence="4">
    <location>
        <begin position="3"/>
        <end position="118"/>
    </location>
</feature>
<dbReference type="Gene3D" id="3.30.70.270">
    <property type="match status" value="1"/>
</dbReference>
<keyword evidence="3" id="KW-0597">Phosphoprotein</keyword>
<dbReference type="InterPro" id="IPR001789">
    <property type="entry name" value="Sig_transdc_resp-reg_receiver"/>
</dbReference>
<reference evidence="6 7" key="1">
    <citation type="journal article" date="2015" name="Genome Announc.">
        <title>Genome Sequences of Two Pandoraea pnomenusa Isolates Recovered 11 Months Apart from a Cystic Fibrosis Patient.</title>
        <authorList>
            <person name="Ee R."/>
            <person name="Ambrose M."/>
            <person name="Lazenby J."/>
            <person name="Williams P."/>
            <person name="Chan K.G."/>
            <person name="Roddam L."/>
        </authorList>
    </citation>
    <scope>NUCLEOTIDE SEQUENCE [LARGE SCALE GENOMIC DNA]</scope>
    <source>
        <strain evidence="6 7">6399</strain>
    </source>
</reference>
<dbReference type="EC" id="2.7.7.65" evidence="1"/>
<dbReference type="NCBIfam" id="TIGR00254">
    <property type="entry name" value="GGDEF"/>
    <property type="match status" value="1"/>
</dbReference>
<dbReference type="RefSeq" id="WP_144400556.1">
    <property type="nucleotide sequence ID" value="NZ_CP047385.1"/>
</dbReference>
<dbReference type="PROSITE" id="PS50110">
    <property type="entry name" value="RESPONSE_REGULATORY"/>
    <property type="match status" value="1"/>
</dbReference>
<dbReference type="InterPro" id="IPR043128">
    <property type="entry name" value="Rev_trsase/Diguanyl_cyclase"/>
</dbReference>
<dbReference type="Proteomes" id="UP000035080">
    <property type="component" value="Chromosome"/>
</dbReference>
<sequence>MQKVLVVDDAAINRQVLTDLLKSDCTVILAKNGEQALTLAAQHRPDLILLDVVMPEVTGYDVLRRLKSDPHTAAIAVVFITGLDTPEDEENGLTLGASDYITKPFNLAVVRARVRLHLQLARQRRMLETMANVDGLTEIANRRYFDDRYATEWAHAAREGRPLSVAILDIDFFKEFNDRAGHAMGDRVLQGVASILTREMVRSTDLVARYGGEEFVVLMPGTEAEGAARFAERLREATSRLPLLWSDAAHAGQVTVSLGGATLQPGTDESAAALLKAADDHLYRAKKEGRNRVVWRESSRDLGDTGPQ</sequence>
<evidence type="ECO:0000256" key="1">
    <source>
        <dbReference type="ARBA" id="ARBA00012528"/>
    </source>
</evidence>
<dbReference type="SUPFAM" id="SSF52172">
    <property type="entry name" value="CheY-like"/>
    <property type="match status" value="1"/>
</dbReference>
<proteinExistence type="predicted"/>
<dbReference type="CDD" id="cd01949">
    <property type="entry name" value="GGDEF"/>
    <property type="match status" value="1"/>
</dbReference>
<dbReference type="SMART" id="SM00267">
    <property type="entry name" value="GGDEF"/>
    <property type="match status" value="1"/>
</dbReference>
<dbReference type="InterPro" id="IPR029787">
    <property type="entry name" value="Nucleotide_cyclase"/>
</dbReference>
<gene>
    <name evidence="6" type="ORF">PI93_003820</name>
</gene>
<comment type="catalytic activity">
    <reaction evidence="2">
        <text>2 GTP = 3',3'-c-di-GMP + 2 diphosphate</text>
        <dbReference type="Rhea" id="RHEA:24898"/>
        <dbReference type="ChEBI" id="CHEBI:33019"/>
        <dbReference type="ChEBI" id="CHEBI:37565"/>
        <dbReference type="ChEBI" id="CHEBI:58805"/>
        <dbReference type="EC" id="2.7.7.65"/>
    </reaction>
</comment>